<feature type="region of interest" description="Disordered" evidence="6">
    <location>
        <begin position="1"/>
        <end position="35"/>
    </location>
</feature>
<dbReference type="GO" id="GO:0008270">
    <property type="term" value="F:zinc ion binding"/>
    <property type="evidence" value="ECO:0007669"/>
    <property type="project" value="UniProtKB-KW"/>
</dbReference>
<evidence type="ECO:0000313" key="9">
    <source>
        <dbReference type="EMBL" id="KAJ8260608.1"/>
    </source>
</evidence>
<dbReference type="InterPro" id="IPR043136">
    <property type="entry name" value="B30.2/SPRY_sf"/>
</dbReference>
<dbReference type="GO" id="GO:0005737">
    <property type="term" value="C:cytoplasm"/>
    <property type="evidence" value="ECO:0007669"/>
    <property type="project" value="UniProtKB-ARBA"/>
</dbReference>
<dbReference type="Gene3D" id="3.30.160.60">
    <property type="entry name" value="Classic Zinc Finger"/>
    <property type="match status" value="1"/>
</dbReference>
<dbReference type="PRINTS" id="PR01407">
    <property type="entry name" value="BUTYPHLNCDUF"/>
</dbReference>
<evidence type="ECO:0008006" key="11">
    <source>
        <dbReference type="Google" id="ProtNLM"/>
    </source>
</evidence>
<dbReference type="InterPro" id="IPR013320">
    <property type="entry name" value="ConA-like_dom_sf"/>
</dbReference>
<gene>
    <name evidence="9" type="ORF">COCON_G00163310</name>
</gene>
<dbReference type="Proteomes" id="UP001152803">
    <property type="component" value="Unassembled WGS sequence"/>
</dbReference>
<evidence type="ECO:0000259" key="8">
    <source>
        <dbReference type="PROSITE" id="PS50188"/>
    </source>
</evidence>
<dbReference type="Pfam" id="PF13765">
    <property type="entry name" value="PRY"/>
    <property type="match status" value="1"/>
</dbReference>
<feature type="domain" description="B box-type" evidence="7">
    <location>
        <begin position="85"/>
        <end position="126"/>
    </location>
</feature>
<feature type="region of interest" description="Disordered" evidence="6">
    <location>
        <begin position="246"/>
        <end position="272"/>
    </location>
</feature>
<dbReference type="InterPro" id="IPR001870">
    <property type="entry name" value="B30.2/SPRY"/>
</dbReference>
<proteinExistence type="predicted"/>
<keyword evidence="3" id="KW-0862">Zinc</keyword>
<evidence type="ECO:0000256" key="3">
    <source>
        <dbReference type="ARBA" id="ARBA00022833"/>
    </source>
</evidence>
<dbReference type="SMART" id="SM00589">
    <property type="entry name" value="PRY"/>
    <property type="match status" value="1"/>
</dbReference>
<protein>
    <recommendedName>
        <fullName evidence="11">B30.2/SPRY domain-containing protein</fullName>
    </recommendedName>
</protein>
<dbReference type="AlphaFoldDB" id="A0A9Q1D6K0"/>
<evidence type="ECO:0000256" key="4">
    <source>
        <dbReference type="PROSITE-ProRule" id="PRU00024"/>
    </source>
</evidence>
<dbReference type="InterPro" id="IPR000315">
    <property type="entry name" value="Znf_B-box"/>
</dbReference>
<accession>A0A9Q1D6K0</accession>
<dbReference type="PANTHER" id="PTHR25465:SF66">
    <property type="entry name" value="B BOX AND SPRY DOMAIN-CONTAINING PROTEIN"/>
    <property type="match status" value="1"/>
</dbReference>
<dbReference type="InterPro" id="IPR051051">
    <property type="entry name" value="E3_ubiq-ligase_TRIM/RNF"/>
</dbReference>
<dbReference type="Gene3D" id="2.60.120.920">
    <property type="match status" value="1"/>
</dbReference>
<dbReference type="InterPro" id="IPR003877">
    <property type="entry name" value="SPRY_dom"/>
</dbReference>
<dbReference type="EMBL" id="JAFJMO010000012">
    <property type="protein sequence ID" value="KAJ8260608.1"/>
    <property type="molecule type" value="Genomic_DNA"/>
</dbReference>
<evidence type="ECO:0000256" key="2">
    <source>
        <dbReference type="ARBA" id="ARBA00022771"/>
    </source>
</evidence>
<feature type="domain" description="B30.2/SPRY" evidence="8">
    <location>
        <begin position="310"/>
        <end position="501"/>
    </location>
</feature>
<dbReference type="Pfam" id="PF00622">
    <property type="entry name" value="SPRY"/>
    <property type="match status" value="1"/>
</dbReference>
<dbReference type="OrthoDB" id="9875313at2759"/>
<evidence type="ECO:0000259" key="7">
    <source>
        <dbReference type="PROSITE" id="PS50119"/>
    </source>
</evidence>
<comment type="caution">
    <text evidence="9">The sequence shown here is derived from an EMBL/GenBank/DDBJ whole genome shotgun (WGS) entry which is preliminary data.</text>
</comment>
<evidence type="ECO:0000256" key="1">
    <source>
        <dbReference type="ARBA" id="ARBA00022723"/>
    </source>
</evidence>
<evidence type="ECO:0000256" key="6">
    <source>
        <dbReference type="SAM" id="MobiDB-lite"/>
    </source>
</evidence>
<sequence length="501" mass="55243">MSSETRSCELSAVSLEDSDLEPELETRRGSSVSRKVNGGSILSVDSINGLLANGSPNSGPNMEAHSGFKASPLDREVTVTNSSSEEAGQCVDHKSDLDWFCRSEAKLICSHCAIQGSCNGHTVTPVARRAADVRNQLVDVCEKMQLQTLRIESFISKTLTAKERSLQVEACGVRERVMAQVSRVREALEEEEQRLLEEVQREEERVQQSLLTQRAHWSQALTSLTDIRTSLVHTLTHTEDSQLAVSSKEIGDRVEEAEGVGEPRDSEQLSLDPGCSNSRLLQALWASTMLLGPSGQYCSQVSPVSTAVGSLRSLPLFCPSGASPGPSQDGLIFDERTISPLLSLSGDQRTLTFLPRRARRSPQYDPARFDSWPNALCSPPLSGTHTWVLDVAESFAFKVGVCYADMERKGSGNDSRLGYNDRSWVLSFYEDEYSFCHTGHHFPLRLLRKPLRVGVLLDWPGHTLLFYDPESYAVLHAVQHKFTAPLLAACALADHSIRLLN</sequence>
<keyword evidence="5" id="KW-0175">Coiled coil</keyword>
<reference evidence="9" key="1">
    <citation type="journal article" date="2023" name="Science">
        <title>Genome structures resolve the early diversification of teleost fishes.</title>
        <authorList>
            <person name="Parey E."/>
            <person name="Louis A."/>
            <person name="Montfort J."/>
            <person name="Bouchez O."/>
            <person name="Roques C."/>
            <person name="Iampietro C."/>
            <person name="Lluch J."/>
            <person name="Castinel A."/>
            <person name="Donnadieu C."/>
            <person name="Desvignes T."/>
            <person name="Floi Bucao C."/>
            <person name="Jouanno E."/>
            <person name="Wen M."/>
            <person name="Mejri S."/>
            <person name="Dirks R."/>
            <person name="Jansen H."/>
            <person name="Henkel C."/>
            <person name="Chen W.J."/>
            <person name="Zahm M."/>
            <person name="Cabau C."/>
            <person name="Klopp C."/>
            <person name="Thompson A.W."/>
            <person name="Robinson-Rechavi M."/>
            <person name="Braasch I."/>
            <person name="Lecointre G."/>
            <person name="Bobe J."/>
            <person name="Postlethwait J.H."/>
            <person name="Berthelot C."/>
            <person name="Roest Crollius H."/>
            <person name="Guiguen Y."/>
        </authorList>
    </citation>
    <scope>NUCLEOTIDE SEQUENCE</scope>
    <source>
        <strain evidence="9">Concon-B</strain>
    </source>
</reference>
<dbReference type="PANTHER" id="PTHR25465">
    <property type="entry name" value="B-BOX DOMAIN CONTAINING"/>
    <property type="match status" value="1"/>
</dbReference>
<dbReference type="SUPFAM" id="SSF57845">
    <property type="entry name" value="B-box zinc-binding domain"/>
    <property type="match status" value="1"/>
</dbReference>
<dbReference type="SMART" id="SM00449">
    <property type="entry name" value="SPRY"/>
    <property type="match status" value="1"/>
</dbReference>
<dbReference type="PROSITE" id="PS50119">
    <property type="entry name" value="ZF_BBOX"/>
    <property type="match status" value="1"/>
</dbReference>
<evidence type="ECO:0000313" key="10">
    <source>
        <dbReference type="Proteomes" id="UP001152803"/>
    </source>
</evidence>
<name>A0A9Q1D6K0_CONCO</name>
<keyword evidence="10" id="KW-1185">Reference proteome</keyword>
<organism evidence="9 10">
    <name type="scientific">Conger conger</name>
    <name type="common">Conger eel</name>
    <name type="synonym">Muraena conger</name>
    <dbReference type="NCBI Taxonomy" id="82655"/>
    <lineage>
        <taxon>Eukaryota</taxon>
        <taxon>Metazoa</taxon>
        <taxon>Chordata</taxon>
        <taxon>Craniata</taxon>
        <taxon>Vertebrata</taxon>
        <taxon>Euteleostomi</taxon>
        <taxon>Actinopterygii</taxon>
        <taxon>Neopterygii</taxon>
        <taxon>Teleostei</taxon>
        <taxon>Anguilliformes</taxon>
        <taxon>Congridae</taxon>
        <taxon>Conger</taxon>
    </lineage>
</organism>
<dbReference type="InterPro" id="IPR003879">
    <property type="entry name" value="Butyrophylin_SPRY"/>
</dbReference>
<dbReference type="Pfam" id="PF00643">
    <property type="entry name" value="zf-B_box"/>
    <property type="match status" value="1"/>
</dbReference>
<feature type="coiled-coil region" evidence="5">
    <location>
        <begin position="174"/>
        <end position="209"/>
    </location>
</feature>
<feature type="compositionally biased region" description="Basic and acidic residues" evidence="6">
    <location>
        <begin position="249"/>
        <end position="267"/>
    </location>
</feature>
<evidence type="ECO:0000256" key="5">
    <source>
        <dbReference type="SAM" id="Coils"/>
    </source>
</evidence>
<keyword evidence="2 4" id="KW-0863">Zinc-finger</keyword>
<dbReference type="InterPro" id="IPR006574">
    <property type="entry name" value="PRY"/>
</dbReference>
<dbReference type="SUPFAM" id="SSF49899">
    <property type="entry name" value="Concanavalin A-like lectins/glucanases"/>
    <property type="match status" value="1"/>
</dbReference>
<dbReference type="PROSITE" id="PS50188">
    <property type="entry name" value="B302_SPRY"/>
    <property type="match status" value="1"/>
</dbReference>
<keyword evidence="1" id="KW-0479">Metal-binding</keyword>